<feature type="compositionally biased region" description="Polar residues" evidence="1">
    <location>
        <begin position="725"/>
        <end position="734"/>
    </location>
</feature>
<dbReference type="InterPro" id="IPR004333">
    <property type="entry name" value="SBP_dom"/>
</dbReference>
<dbReference type="EMBL" id="JAEHOE010000013">
    <property type="protein sequence ID" value="KAG2497584.1"/>
    <property type="molecule type" value="Genomic_DNA"/>
</dbReference>
<evidence type="ECO:0000256" key="1">
    <source>
        <dbReference type="SAM" id="MobiDB-lite"/>
    </source>
</evidence>
<accession>A0A835YH83</accession>
<comment type="caution">
    <text evidence="3">The sequence shown here is derived from an EMBL/GenBank/DDBJ whole genome shotgun (WGS) entry which is preliminary data.</text>
</comment>
<evidence type="ECO:0000313" key="3">
    <source>
        <dbReference type="EMBL" id="KAG2497584.1"/>
    </source>
</evidence>
<dbReference type="SUPFAM" id="SSF103612">
    <property type="entry name" value="SBT domain"/>
    <property type="match status" value="1"/>
</dbReference>
<feature type="compositionally biased region" description="Gly residues" evidence="1">
    <location>
        <begin position="242"/>
        <end position="252"/>
    </location>
</feature>
<dbReference type="Pfam" id="PF03110">
    <property type="entry name" value="SBP"/>
    <property type="match status" value="1"/>
</dbReference>
<dbReference type="GO" id="GO:0003677">
    <property type="term" value="F:DNA binding"/>
    <property type="evidence" value="ECO:0007669"/>
    <property type="project" value="InterPro"/>
</dbReference>
<dbReference type="PROSITE" id="PS51141">
    <property type="entry name" value="ZF_SBP"/>
    <property type="match status" value="1"/>
</dbReference>
<feature type="region of interest" description="Disordered" evidence="1">
    <location>
        <begin position="242"/>
        <end position="282"/>
    </location>
</feature>
<sequence length="777" mass="77415">MRALEVVLVEGDAPQRFCQQCCKFQDASDFDGVRRSCRTKLAAHTARRRVKLAQQRLLRQQQAHAPAKPKAARRTSHAPASSASCSESESAGSGDGCDCEDCGDCGDGGSHSDSSCGRPSGGRAASLQAATGAALTAPREVVAAVQGDTQAEPAVARERASAPEPAPSAEPPALQGTPSADVTRDAAAVGPDVKMDDAGFRASDVVRCLIGGGDSYGVGGGIAVRGSIVAGGGCGSSGLSGGAVSGGGGGSGSRLKRQLSCVSTSSQQRLGPRPGPPSAPAPAALYNDYTAAAAIHHSATAYPYNTAGTVLAAPSRLPSTLDAAAAVAAAPPSSTLGRFLRATVPGPSLRLARPWGGPQLDARLEGELAELLQGLGPPAGPREAQTGPAAAPSPAQPAAAADEWHLPPCPSWAKAEQTPQPPPGLGVVTAWDQEPQSGGDALGDGEPYVSTRPAYLMYGTGPLGPSFANGLAAAGAPAQPPQGPVPLRVRVGPAVCSDCDGGSGSGASNNTAVHWADPSTGLHGAATQRAAVWGDCSSSSGSCWSGAAPPALPPLGQQRQAPAAANAAAAMTALAPPSEVLRPTFSSGGYDPYSYARQGPSASGLSVRGGGGGSVGTGGASEYFEGLGPALAAAASQRGWAAAPSGAAADASSPAPQPDWLHNVFHSWSDYGPEAAAPAAAPARGYGGTQQRQPWPPHAAASGPAPCAPAIRCWDQLSPHARAQGQGQRPSQQAPARPAVGDCWMPPAGPHVGAPRSFQQNGGAGADYANMYGYAIQ</sequence>
<feature type="compositionally biased region" description="Low complexity" evidence="1">
    <location>
        <begin position="56"/>
        <end position="69"/>
    </location>
</feature>
<feature type="region of interest" description="Disordered" evidence="1">
    <location>
        <begin position="373"/>
        <end position="446"/>
    </location>
</feature>
<dbReference type="Proteomes" id="UP000612055">
    <property type="component" value="Unassembled WGS sequence"/>
</dbReference>
<keyword evidence="4" id="KW-1185">Reference proteome</keyword>
<feature type="region of interest" description="Disordered" evidence="1">
    <location>
        <begin position="720"/>
        <end position="762"/>
    </location>
</feature>
<feature type="region of interest" description="Disordered" evidence="1">
    <location>
        <begin position="676"/>
        <end position="705"/>
    </location>
</feature>
<evidence type="ECO:0000313" key="4">
    <source>
        <dbReference type="Proteomes" id="UP000612055"/>
    </source>
</evidence>
<proteinExistence type="predicted"/>
<dbReference type="GO" id="GO:0005634">
    <property type="term" value="C:nucleus"/>
    <property type="evidence" value="ECO:0007669"/>
    <property type="project" value="InterPro"/>
</dbReference>
<gene>
    <name evidence="3" type="ORF">HYH03_004330</name>
</gene>
<organism evidence="3 4">
    <name type="scientific">Edaphochlamys debaryana</name>
    <dbReference type="NCBI Taxonomy" id="47281"/>
    <lineage>
        <taxon>Eukaryota</taxon>
        <taxon>Viridiplantae</taxon>
        <taxon>Chlorophyta</taxon>
        <taxon>core chlorophytes</taxon>
        <taxon>Chlorophyceae</taxon>
        <taxon>CS clade</taxon>
        <taxon>Chlamydomonadales</taxon>
        <taxon>Chlamydomonadales incertae sedis</taxon>
        <taxon>Edaphochlamys</taxon>
    </lineage>
</organism>
<dbReference type="AlphaFoldDB" id="A0A835YH83"/>
<feature type="region of interest" description="Disordered" evidence="1">
    <location>
        <begin position="148"/>
        <end position="184"/>
    </location>
</feature>
<name>A0A835YH83_9CHLO</name>
<dbReference type="InterPro" id="IPR036893">
    <property type="entry name" value="SBP_sf"/>
</dbReference>
<feature type="domain" description="SBP-type" evidence="2">
    <location>
        <begin position="1"/>
        <end position="51"/>
    </location>
</feature>
<feature type="compositionally biased region" description="Low complexity" evidence="1">
    <location>
        <begin position="388"/>
        <end position="401"/>
    </location>
</feature>
<dbReference type="Gene3D" id="4.10.1100.10">
    <property type="entry name" value="Transcription factor, SBP-box domain"/>
    <property type="match status" value="1"/>
</dbReference>
<evidence type="ECO:0000259" key="2">
    <source>
        <dbReference type="PROSITE" id="PS51141"/>
    </source>
</evidence>
<protein>
    <recommendedName>
        <fullName evidence="2">SBP-type domain-containing protein</fullName>
    </recommendedName>
</protein>
<feature type="compositionally biased region" description="Low complexity" evidence="1">
    <location>
        <begin position="80"/>
        <end position="92"/>
    </location>
</feature>
<feature type="region of interest" description="Disordered" evidence="1">
    <location>
        <begin position="56"/>
        <end position="95"/>
    </location>
</feature>
<reference evidence="3" key="1">
    <citation type="journal article" date="2020" name="bioRxiv">
        <title>Comparative genomics of Chlamydomonas.</title>
        <authorList>
            <person name="Craig R.J."/>
            <person name="Hasan A.R."/>
            <person name="Ness R.W."/>
            <person name="Keightley P.D."/>
        </authorList>
    </citation>
    <scope>NUCLEOTIDE SEQUENCE</scope>
    <source>
        <strain evidence="3">CCAP 11/70</strain>
    </source>
</reference>